<dbReference type="AlphaFoldDB" id="A0A7Y9I9M2"/>
<gene>
    <name evidence="3" type="ORF">BKA15_004202</name>
</gene>
<dbReference type="Proteomes" id="UP000569914">
    <property type="component" value="Unassembled WGS sequence"/>
</dbReference>
<evidence type="ECO:0000313" key="3">
    <source>
        <dbReference type="EMBL" id="NYE72873.1"/>
    </source>
</evidence>
<accession>A0A7Y9I9M2</accession>
<dbReference type="GO" id="GO:0016787">
    <property type="term" value="F:hydrolase activity"/>
    <property type="evidence" value="ECO:0007669"/>
    <property type="project" value="UniProtKB-KW"/>
</dbReference>
<dbReference type="InterPro" id="IPR022742">
    <property type="entry name" value="Hydrolase_4"/>
</dbReference>
<keyword evidence="4" id="KW-1185">Reference proteome</keyword>
<keyword evidence="3" id="KW-0378">Hydrolase</keyword>
<dbReference type="InterPro" id="IPR051044">
    <property type="entry name" value="MAG_DAG_Lipase"/>
</dbReference>
<dbReference type="InterPro" id="IPR029058">
    <property type="entry name" value="AB_hydrolase_fold"/>
</dbReference>
<protein>
    <submittedName>
        <fullName evidence="3">Alpha-beta hydrolase superfamily lysophospholipase</fullName>
    </submittedName>
</protein>
<feature type="domain" description="Serine aminopeptidase S33" evidence="2">
    <location>
        <begin position="48"/>
        <end position="250"/>
    </location>
</feature>
<name>A0A7Y9I9M2_9ACTN</name>
<dbReference type="EMBL" id="JACCBU010000001">
    <property type="protein sequence ID" value="NYE72873.1"/>
    <property type="molecule type" value="Genomic_DNA"/>
</dbReference>
<feature type="region of interest" description="Disordered" evidence="1">
    <location>
        <begin position="323"/>
        <end position="343"/>
    </location>
</feature>
<organism evidence="3 4">
    <name type="scientific">Microlunatus parietis</name>
    <dbReference type="NCBI Taxonomy" id="682979"/>
    <lineage>
        <taxon>Bacteria</taxon>
        <taxon>Bacillati</taxon>
        <taxon>Actinomycetota</taxon>
        <taxon>Actinomycetes</taxon>
        <taxon>Propionibacteriales</taxon>
        <taxon>Propionibacteriaceae</taxon>
        <taxon>Microlunatus</taxon>
    </lineage>
</organism>
<dbReference type="Pfam" id="PF12146">
    <property type="entry name" value="Hydrolase_4"/>
    <property type="match status" value="1"/>
</dbReference>
<sequence length="343" mass="38073">MTGWREDILDGYQRRDLELPGAEVAIGEEPDTELVGTLVRRLRPGPRTRVAVLYVHGWNDYFFQTHLADALIALGYDFYAVELRRYGRSLRPGQLAGFVSDLDHYDAELDAASAEVLAEHDHLVLMGHSTGGLVASLWADRHPDRLSALVLNSPWLDLQGSWVVRALGSPVIDAIGGRRPTATLPLPPDRGYYARTLHRGFGGEWDYDQTWKQSPSPPVRVGWLRAILRGHQRIAAGLALTQPILVMAAGRSDFGLRWKETFLEADIILDVDQIVARAPKLGRQVTVLRFDGGIHDLLLSAEPVRTTVLDELGHWLGAYGPATGTPRERRHRVARESGPARTG</sequence>
<evidence type="ECO:0000256" key="1">
    <source>
        <dbReference type="SAM" id="MobiDB-lite"/>
    </source>
</evidence>
<reference evidence="3 4" key="1">
    <citation type="submission" date="2020-07" db="EMBL/GenBank/DDBJ databases">
        <title>Sequencing the genomes of 1000 actinobacteria strains.</title>
        <authorList>
            <person name="Klenk H.-P."/>
        </authorList>
    </citation>
    <scope>NUCLEOTIDE SEQUENCE [LARGE SCALE GENOMIC DNA]</scope>
    <source>
        <strain evidence="3 4">DSM 22083</strain>
    </source>
</reference>
<evidence type="ECO:0000313" key="4">
    <source>
        <dbReference type="Proteomes" id="UP000569914"/>
    </source>
</evidence>
<comment type="caution">
    <text evidence="3">The sequence shown here is derived from an EMBL/GenBank/DDBJ whole genome shotgun (WGS) entry which is preliminary data.</text>
</comment>
<dbReference type="PANTHER" id="PTHR11614">
    <property type="entry name" value="PHOSPHOLIPASE-RELATED"/>
    <property type="match status" value="1"/>
</dbReference>
<evidence type="ECO:0000259" key="2">
    <source>
        <dbReference type="Pfam" id="PF12146"/>
    </source>
</evidence>
<dbReference type="SUPFAM" id="SSF53474">
    <property type="entry name" value="alpha/beta-Hydrolases"/>
    <property type="match status" value="1"/>
</dbReference>
<proteinExistence type="predicted"/>
<dbReference type="Gene3D" id="3.40.50.1820">
    <property type="entry name" value="alpha/beta hydrolase"/>
    <property type="match status" value="1"/>
</dbReference>
<dbReference type="RefSeq" id="WP_179753966.1">
    <property type="nucleotide sequence ID" value="NZ_JACCBU010000001.1"/>
</dbReference>